<dbReference type="eggNOG" id="KOG0242">
    <property type="taxonomic scope" value="Eukaryota"/>
</dbReference>
<dbReference type="Pfam" id="PF00225">
    <property type="entry name" value="Kinesin"/>
    <property type="match status" value="1"/>
</dbReference>
<dbReference type="GO" id="GO:0003777">
    <property type="term" value="F:microtubule motor activity"/>
    <property type="evidence" value="ECO:0007669"/>
    <property type="project" value="InterPro"/>
</dbReference>
<dbReference type="GO" id="GO:0008017">
    <property type="term" value="F:microtubule binding"/>
    <property type="evidence" value="ECO:0007669"/>
    <property type="project" value="InterPro"/>
</dbReference>
<evidence type="ECO:0000256" key="6">
    <source>
        <dbReference type="RuleBase" id="RU000394"/>
    </source>
</evidence>
<dbReference type="GO" id="GO:0007018">
    <property type="term" value="P:microtubule-based movement"/>
    <property type="evidence" value="ECO:0007669"/>
    <property type="project" value="InterPro"/>
</dbReference>
<keyword evidence="6" id="KW-0493">Microtubule</keyword>
<protein>
    <recommendedName>
        <fullName evidence="6">Kinesin-like protein</fullName>
    </recommendedName>
</protein>
<feature type="binding site" evidence="5">
    <location>
        <begin position="42"/>
        <end position="49"/>
    </location>
    <ligand>
        <name>ATP</name>
        <dbReference type="ChEBI" id="CHEBI:30616"/>
    </ligand>
</feature>
<comment type="similarity">
    <text evidence="5 6">Belongs to the TRAFAC class myosin-kinesin ATPase superfamily. Kinesin family.</text>
</comment>
<dbReference type="PaxDb" id="35128-Thaps38685"/>
<name>B8CFH8_THAPS</name>
<dbReference type="InterPro" id="IPR019821">
    <property type="entry name" value="Kinesin_motor_CS"/>
</dbReference>
<dbReference type="PANTHER" id="PTHR47968:SF75">
    <property type="entry name" value="CENTROMERE-ASSOCIATED PROTEIN E"/>
    <property type="match status" value="1"/>
</dbReference>
<accession>B8CFH8</accession>
<keyword evidence="9" id="KW-1185">Reference proteome</keyword>
<dbReference type="SUPFAM" id="SSF52540">
    <property type="entry name" value="P-loop containing nucleoside triphosphate hydrolases"/>
    <property type="match status" value="1"/>
</dbReference>
<feature type="non-terminal residue" evidence="8">
    <location>
        <position position="1"/>
    </location>
</feature>
<dbReference type="STRING" id="35128.B8CFH8"/>
<dbReference type="PROSITE" id="PS50067">
    <property type="entry name" value="KINESIN_MOTOR_2"/>
    <property type="match status" value="1"/>
</dbReference>
<dbReference type="PROSITE" id="PS00411">
    <property type="entry name" value="KINESIN_MOTOR_1"/>
    <property type="match status" value="1"/>
</dbReference>
<dbReference type="PANTHER" id="PTHR47968">
    <property type="entry name" value="CENTROMERE PROTEIN E"/>
    <property type="match status" value="1"/>
</dbReference>
<dbReference type="GO" id="GO:0005874">
    <property type="term" value="C:microtubule"/>
    <property type="evidence" value="ECO:0007669"/>
    <property type="project" value="UniProtKB-KW"/>
</dbReference>
<keyword evidence="2 5" id="KW-0067">ATP-binding</keyword>
<reference evidence="8 9" key="2">
    <citation type="journal article" date="2008" name="Nature">
        <title>The Phaeodactylum genome reveals the evolutionary history of diatom genomes.</title>
        <authorList>
            <person name="Bowler C."/>
            <person name="Allen A.E."/>
            <person name="Badger J.H."/>
            <person name="Grimwood J."/>
            <person name="Jabbari K."/>
            <person name="Kuo A."/>
            <person name="Maheswari U."/>
            <person name="Martens C."/>
            <person name="Maumus F."/>
            <person name="Otillar R.P."/>
            <person name="Rayko E."/>
            <person name="Salamov A."/>
            <person name="Vandepoele K."/>
            <person name="Beszteri B."/>
            <person name="Gruber A."/>
            <person name="Heijde M."/>
            <person name="Katinka M."/>
            <person name="Mock T."/>
            <person name="Valentin K."/>
            <person name="Verret F."/>
            <person name="Berges J.A."/>
            <person name="Brownlee C."/>
            <person name="Cadoret J.P."/>
            <person name="Chiovitti A."/>
            <person name="Choi C.J."/>
            <person name="Coesel S."/>
            <person name="De Martino A."/>
            <person name="Detter J.C."/>
            <person name="Durkin C."/>
            <person name="Falciatore A."/>
            <person name="Fournet J."/>
            <person name="Haruta M."/>
            <person name="Huysman M.J."/>
            <person name="Jenkins B.D."/>
            <person name="Jiroutova K."/>
            <person name="Jorgensen R.E."/>
            <person name="Joubert Y."/>
            <person name="Kaplan A."/>
            <person name="Kroger N."/>
            <person name="Kroth P.G."/>
            <person name="La Roche J."/>
            <person name="Lindquist E."/>
            <person name="Lommer M."/>
            <person name="Martin-Jezequel V."/>
            <person name="Lopez P.J."/>
            <person name="Lucas S."/>
            <person name="Mangogna M."/>
            <person name="McGinnis K."/>
            <person name="Medlin L.K."/>
            <person name="Montsant A."/>
            <person name="Oudot-Le Secq M.P."/>
            <person name="Napoli C."/>
            <person name="Obornik M."/>
            <person name="Parker M.S."/>
            <person name="Petit J.L."/>
            <person name="Porcel B.M."/>
            <person name="Poulsen N."/>
            <person name="Robison M."/>
            <person name="Rychlewski L."/>
            <person name="Rynearson T.A."/>
            <person name="Schmutz J."/>
            <person name="Shapiro H."/>
            <person name="Siaut M."/>
            <person name="Stanley M."/>
            <person name="Sussman M.R."/>
            <person name="Taylor A.R."/>
            <person name="Vardi A."/>
            <person name="von Dassow P."/>
            <person name="Vyverman W."/>
            <person name="Willis A."/>
            <person name="Wyrwicz L.S."/>
            <person name="Rokhsar D.S."/>
            <person name="Weissenbach J."/>
            <person name="Armbrust E.V."/>
            <person name="Green B.R."/>
            <person name="Van de Peer Y."/>
            <person name="Grigoriev I.V."/>
        </authorList>
    </citation>
    <scope>NUCLEOTIDE SEQUENCE [LARGE SCALE GENOMIC DNA]</scope>
    <source>
        <strain evidence="8 9">CCMP1335</strain>
    </source>
</reference>
<evidence type="ECO:0000256" key="4">
    <source>
        <dbReference type="ARBA" id="ARBA00023175"/>
    </source>
</evidence>
<keyword evidence="4 5" id="KW-0505">Motor protein</keyword>
<dbReference type="KEGG" id="tps:THAPSDRAFT_38685"/>
<dbReference type="Gene3D" id="3.40.850.10">
    <property type="entry name" value="Kinesin motor domain"/>
    <property type="match status" value="1"/>
</dbReference>
<dbReference type="InterPro" id="IPR001752">
    <property type="entry name" value="Kinesin_motor_dom"/>
</dbReference>
<dbReference type="AlphaFoldDB" id="B8CFH8"/>
<dbReference type="InParanoid" id="B8CFH8"/>
<dbReference type="PRINTS" id="PR00380">
    <property type="entry name" value="KINESINHEAVY"/>
</dbReference>
<dbReference type="RefSeq" id="XP_002294851.1">
    <property type="nucleotide sequence ID" value="XM_002294815.1"/>
</dbReference>
<evidence type="ECO:0000256" key="1">
    <source>
        <dbReference type="ARBA" id="ARBA00022741"/>
    </source>
</evidence>
<dbReference type="HOGENOM" id="CLU_001485_2_1_1"/>
<evidence type="ECO:0000256" key="3">
    <source>
        <dbReference type="ARBA" id="ARBA00023054"/>
    </source>
</evidence>
<dbReference type="EMBL" id="CM000653">
    <property type="protein sequence ID" value="EED87631.1"/>
    <property type="molecule type" value="Genomic_DNA"/>
</dbReference>
<organism evidence="8 9">
    <name type="scientific">Thalassiosira pseudonana</name>
    <name type="common">Marine diatom</name>
    <name type="synonym">Cyclotella nana</name>
    <dbReference type="NCBI Taxonomy" id="35128"/>
    <lineage>
        <taxon>Eukaryota</taxon>
        <taxon>Sar</taxon>
        <taxon>Stramenopiles</taxon>
        <taxon>Ochrophyta</taxon>
        <taxon>Bacillariophyta</taxon>
        <taxon>Coscinodiscophyceae</taxon>
        <taxon>Thalassiosirophycidae</taxon>
        <taxon>Thalassiosirales</taxon>
        <taxon>Thalassiosiraceae</taxon>
        <taxon>Thalassiosira</taxon>
    </lineage>
</organism>
<feature type="non-terminal residue" evidence="8">
    <location>
        <position position="323"/>
    </location>
</feature>
<keyword evidence="1 5" id="KW-0547">Nucleotide-binding</keyword>
<dbReference type="OMA" id="HITETHM"/>
<keyword evidence="3" id="KW-0175">Coiled coil</keyword>
<evidence type="ECO:0000259" key="7">
    <source>
        <dbReference type="PROSITE" id="PS50067"/>
    </source>
</evidence>
<dbReference type="Proteomes" id="UP000001449">
    <property type="component" value="Chromosome 22"/>
</dbReference>
<sequence>NYTFDRVYGPNDTTESLYTTSIGGIVKSVVDGLGHGCVLAYGQTNSGKTYTMTGMRGGSSAGCEEEGVIRMAVQDIFRRVQMCKQQREYLLRVSYLEIYNEQIYDLLALPSVESPLRIFESRTEGVVVRGLREEIVTCPEDVFALLDDGDMKRKVGSTGMNRTSSRSHSVFRLVITQSLGTAVKGPVRISSLSLVDLAGSESVKATGSTGVRQKEGQYINKSLLTLGHVVHKLSEMSSRADKDSFLAKEHIPYRDSKLTRLLQPSLGGNARVCIVANISPALANLEESHNTLKFATRAKRIQQHARITEVADEKTLLRSYREE</sequence>
<gene>
    <name evidence="8" type="ORF">THAPSDRAFT_38685</name>
</gene>
<dbReference type="SMART" id="SM00129">
    <property type="entry name" value="KISc"/>
    <property type="match status" value="1"/>
</dbReference>
<evidence type="ECO:0000256" key="2">
    <source>
        <dbReference type="ARBA" id="ARBA00022840"/>
    </source>
</evidence>
<dbReference type="GO" id="GO:0005524">
    <property type="term" value="F:ATP binding"/>
    <property type="evidence" value="ECO:0007669"/>
    <property type="project" value="UniProtKB-UniRule"/>
</dbReference>
<dbReference type="InterPro" id="IPR027417">
    <property type="entry name" value="P-loop_NTPase"/>
</dbReference>
<evidence type="ECO:0000256" key="5">
    <source>
        <dbReference type="PROSITE-ProRule" id="PRU00283"/>
    </source>
</evidence>
<evidence type="ECO:0000313" key="9">
    <source>
        <dbReference type="Proteomes" id="UP000001449"/>
    </source>
</evidence>
<dbReference type="GeneID" id="7442823"/>
<feature type="domain" description="Kinesin motor" evidence="7">
    <location>
        <begin position="1"/>
        <end position="301"/>
    </location>
</feature>
<evidence type="ECO:0000313" key="8">
    <source>
        <dbReference type="EMBL" id="EED87631.1"/>
    </source>
</evidence>
<dbReference type="InterPro" id="IPR036961">
    <property type="entry name" value="Kinesin_motor_dom_sf"/>
</dbReference>
<reference evidence="8 9" key="1">
    <citation type="journal article" date="2004" name="Science">
        <title>The genome of the diatom Thalassiosira pseudonana: ecology, evolution, and metabolism.</title>
        <authorList>
            <person name="Armbrust E.V."/>
            <person name="Berges J.A."/>
            <person name="Bowler C."/>
            <person name="Green B.R."/>
            <person name="Martinez D."/>
            <person name="Putnam N.H."/>
            <person name="Zhou S."/>
            <person name="Allen A.E."/>
            <person name="Apt K.E."/>
            <person name="Bechner M."/>
            <person name="Brzezinski M.A."/>
            <person name="Chaal B.K."/>
            <person name="Chiovitti A."/>
            <person name="Davis A.K."/>
            <person name="Demarest M.S."/>
            <person name="Detter J.C."/>
            <person name="Glavina T."/>
            <person name="Goodstein D."/>
            <person name="Hadi M.Z."/>
            <person name="Hellsten U."/>
            <person name="Hildebrand M."/>
            <person name="Jenkins B.D."/>
            <person name="Jurka J."/>
            <person name="Kapitonov V.V."/>
            <person name="Kroger N."/>
            <person name="Lau W.W."/>
            <person name="Lane T.W."/>
            <person name="Larimer F.W."/>
            <person name="Lippmeier J.C."/>
            <person name="Lucas S."/>
            <person name="Medina M."/>
            <person name="Montsant A."/>
            <person name="Obornik M."/>
            <person name="Parker M.S."/>
            <person name="Palenik B."/>
            <person name="Pazour G.J."/>
            <person name="Richardson P.M."/>
            <person name="Rynearson T.A."/>
            <person name="Saito M.A."/>
            <person name="Schwartz D.C."/>
            <person name="Thamatrakoln K."/>
            <person name="Valentin K."/>
            <person name="Vardi A."/>
            <person name="Wilkerson F.P."/>
            <person name="Rokhsar D.S."/>
        </authorList>
    </citation>
    <scope>NUCLEOTIDE SEQUENCE [LARGE SCALE GENOMIC DNA]</scope>
    <source>
        <strain evidence="8 9">CCMP1335</strain>
    </source>
</reference>
<proteinExistence type="inferred from homology"/>
<dbReference type="InterPro" id="IPR027640">
    <property type="entry name" value="Kinesin-like_fam"/>
</dbReference>